<feature type="domain" description="Luciferase-like" evidence="3">
    <location>
        <begin position="1"/>
        <end position="229"/>
    </location>
</feature>
<keyword evidence="2" id="KW-0503">Monooxygenase</keyword>
<reference evidence="4" key="1">
    <citation type="submission" date="2018-05" db="EMBL/GenBank/DDBJ databases">
        <authorList>
            <person name="Lanie J.A."/>
            <person name="Ng W.-L."/>
            <person name="Kazmierczak K.M."/>
            <person name="Andrzejewski T.M."/>
            <person name="Davidsen T.M."/>
            <person name="Wayne K.J."/>
            <person name="Tettelin H."/>
            <person name="Glass J.I."/>
            <person name="Rusch D."/>
            <person name="Podicherti R."/>
            <person name="Tsui H.-C.T."/>
            <person name="Winkler M.E."/>
        </authorList>
    </citation>
    <scope>NUCLEOTIDE SEQUENCE</scope>
</reference>
<dbReference type="GO" id="GO:0005829">
    <property type="term" value="C:cytosol"/>
    <property type="evidence" value="ECO:0007669"/>
    <property type="project" value="TreeGrafter"/>
</dbReference>
<dbReference type="SUPFAM" id="SSF51679">
    <property type="entry name" value="Bacterial luciferase-like"/>
    <property type="match status" value="1"/>
</dbReference>
<feature type="non-terminal residue" evidence="4">
    <location>
        <position position="298"/>
    </location>
</feature>
<proteinExistence type="predicted"/>
<evidence type="ECO:0000256" key="1">
    <source>
        <dbReference type="ARBA" id="ARBA00023002"/>
    </source>
</evidence>
<evidence type="ECO:0000259" key="3">
    <source>
        <dbReference type="Pfam" id="PF00296"/>
    </source>
</evidence>
<dbReference type="GO" id="GO:0016705">
    <property type="term" value="F:oxidoreductase activity, acting on paired donors, with incorporation or reduction of molecular oxygen"/>
    <property type="evidence" value="ECO:0007669"/>
    <property type="project" value="InterPro"/>
</dbReference>
<dbReference type="Pfam" id="PF00296">
    <property type="entry name" value="Bac_luciferase"/>
    <property type="match status" value="1"/>
</dbReference>
<keyword evidence="1" id="KW-0560">Oxidoreductase</keyword>
<dbReference type="Gene3D" id="3.20.20.30">
    <property type="entry name" value="Luciferase-like domain"/>
    <property type="match status" value="1"/>
</dbReference>
<dbReference type="InterPro" id="IPR011251">
    <property type="entry name" value="Luciferase-like_dom"/>
</dbReference>
<gene>
    <name evidence="4" type="ORF">METZ01_LOCUS292436</name>
</gene>
<dbReference type="AlphaFoldDB" id="A0A382LX03"/>
<dbReference type="PANTHER" id="PTHR30137:SF8">
    <property type="entry name" value="BLR5498 PROTEIN"/>
    <property type="match status" value="1"/>
</dbReference>
<name>A0A382LX03_9ZZZZ</name>
<evidence type="ECO:0000313" key="4">
    <source>
        <dbReference type="EMBL" id="SVC39582.1"/>
    </source>
</evidence>
<sequence length="298" mass="33901">MKFGIFYEHQLPRPWDEGAEHKLLKEALEQVELADRLGFEYVWEVEHHFLEEYSHSSAPEVFLAAASQRTSKIRLGHGIVLLPSAYNHTARVVERINTLDLLSDGRVDFGTGESSSNAELDGFAVDRDSKRAQWEEHLEVATRMMVEEPFAGWDGEWIQMPPRNVIPKPHQKPHPPLWVACSQRETIHLAATKGIGALTFAFVEPDEARHWVDDYYGTIASKECVPAGFEVNANMASVLPLMCHQHEPTAIDRGIDGAHFFGYALGHFYVYGHHQPGITNVWEEFERNRSHFGFDRAT</sequence>
<accession>A0A382LX03</accession>
<dbReference type="InterPro" id="IPR036661">
    <property type="entry name" value="Luciferase-like_sf"/>
</dbReference>
<dbReference type="PANTHER" id="PTHR30137">
    <property type="entry name" value="LUCIFERASE-LIKE MONOOXYGENASE"/>
    <property type="match status" value="1"/>
</dbReference>
<organism evidence="4">
    <name type="scientific">marine metagenome</name>
    <dbReference type="NCBI Taxonomy" id="408172"/>
    <lineage>
        <taxon>unclassified sequences</taxon>
        <taxon>metagenomes</taxon>
        <taxon>ecological metagenomes</taxon>
    </lineage>
</organism>
<protein>
    <recommendedName>
        <fullName evidence="3">Luciferase-like domain-containing protein</fullName>
    </recommendedName>
</protein>
<dbReference type="EMBL" id="UINC01088931">
    <property type="protein sequence ID" value="SVC39582.1"/>
    <property type="molecule type" value="Genomic_DNA"/>
</dbReference>
<dbReference type="InterPro" id="IPR050766">
    <property type="entry name" value="Bact_Lucif_Oxidored"/>
</dbReference>
<dbReference type="GO" id="GO:0004497">
    <property type="term" value="F:monooxygenase activity"/>
    <property type="evidence" value="ECO:0007669"/>
    <property type="project" value="UniProtKB-KW"/>
</dbReference>
<evidence type="ECO:0000256" key="2">
    <source>
        <dbReference type="ARBA" id="ARBA00023033"/>
    </source>
</evidence>